<feature type="compositionally biased region" description="Polar residues" evidence="1">
    <location>
        <begin position="56"/>
        <end position="75"/>
    </location>
</feature>
<reference evidence="2" key="1">
    <citation type="submission" date="2022-01" db="EMBL/GenBank/DDBJ databases">
        <authorList>
            <person name="Braso-Vives M."/>
        </authorList>
    </citation>
    <scope>NUCLEOTIDE SEQUENCE</scope>
</reference>
<evidence type="ECO:0000313" key="3">
    <source>
        <dbReference type="Proteomes" id="UP000838412"/>
    </source>
</evidence>
<accession>A0A8J9ZHQ9</accession>
<protein>
    <submittedName>
        <fullName evidence="2">Hypp1127 protein</fullName>
    </submittedName>
</protein>
<dbReference type="Proteomes" id="UP000838412">
    <property type="component" value="Chromosome 2"/>
</dbReference>
<feature type="compositionally biased region" description="Acidic residues" evidence="1">
    <location>
        <begin position="87"/>
        <end position="103"/>
    </location>
</feature>
<sequence>MRAEWVASQARARAASISAAQRTPALTTEAKSQPPPGKQPSWWRRLYNSSRRRSSQLTETSAVNPPAQGTSRNGQGKTGYGSRPLEIIEEASDTENSDTENSDTDNSSIGLGPEEQERVNVKKGGFIPNGGLVSKALYKLGRRH</sequence>
<feature type="region of interest" description="Disordered" evidence="1">
    <location>
        <begin position="15"/>
        <end position="128"/>
    </location>
</feature>
<evidence type="ECO:0000256" key="1">
    <source>
        <dbReference type="SAM" id="MobiDB-lite"/>
    </source>
</evidence>
<proteinExistence type="predicted"/>
<name>A0A8J9ZHQ9_BRALA</name>
<keyword evidence="3" id="KW-1185">Reference proteome</keyword>
<evidence type="ECO:0000313" key="2">
    <source>
        <dbReference type="EMBL" id="CAH1253263.1"/>
    </source>
</evidence>
<organism evidence="2 3">
    <name type="scientific">Branchiostoma lanceolatum</name>
    <name type="common">Common lancelet</name>
    <name type="synonym">Amphioxus lanceolatum</name>
    <dbReference type="NCBI Taxonomy" id="7740"/>
    <lineage>
        <taxon>Eukaryota</taxon>
        <taxon>Metazoa</taxon>
        <taxon>Chordata</taxon>
        <taxon>Cephalochordata</taxon>
        <taxon>Leptocardii</taxon>
        <taxon>Amphioxiformes</taxon>
        <taxon>Branchiostomatidae</taxon>
        <taxon>Branchiostoma</taxon>
    </lineage>
</organism>
<dbReference type="AlphaFoldDB" id="A0A8J9ZHQ9"/>
<gene>
    <name evidence="2" type="primary">Hypp1127</name>
    <name evidence="2" type="ORF">BLAG_LOCUS13088</name>
</gene>
<dbReference type="EMBL" id="OV696687">
    <property type="protein sequence ID" value="CAH1253263.1"/>
    <property type="molecule type" value="Genomic_DNA"/>
</dbReference>